<comment type="caution">
    <text evidence="1">The sequence shown here is derived from an EMBL/GenBank/DDBJ whole genome shotgun (WGS) entry which is preliminary data.</text>
</comment>
<proteinExistence type="predicted"/>
<sequence length="176" mass="18863">MSVPYLARTRIDGEWTPIEYSRDFTVTAPERVAPGEEFTVVFASAPILALPAFNRTLTDLRIAYRVSGQAAVLEWELRGGDTPGGLEFTAERQDDDLVVGFGGTIAGGVEVAVPDLVVTVRAEGPGTVTTSPGGSGFDRPAFGWTREHAVNGQWDPFQCYVPVDAPVVFTTTLISS</sequence>
<evidence type="ECO:0000313" key="1">
    <source>
        <dbReference type="EMBL" id="MFC3983962.1"/>
    </source>
</evidence>
<evidence type="ECO:0008006" key="3">
    <source>
        <dbReference type="Google" id="ProtNLM"/>
    </source>
</evidence>
<dbReference type="EMBL" id="JBHSBC010000032">
    <property type="protein sequence ID" value="MFC3983962.1"/>
    <property type="molecule type" value="Genomic_DNA"/>
</dbReference>
<dbReference type="RefSeq" id="WP_352009896.1">
    <property type="nucleotide sequence ID" value="NZ_JBHSBC010000032.1"/>
</dbReference>
<keyword evidence="2" id="KW-1185">Reference proteome</keyword>
<accession>A0ABV8F9G2</accession>
<gene>
    <name evidence="1" type="ORF">ACFOYY_27785</name>
</gene>
<name>A0ABV8F9G2_9ACTN</name>
<organism evidence="1 2">
    <name type="scientific">Streptosporangium jomthongense</name>
    <dbReference type="NCBI Taxonomy" id="1193683"/>
    <lineage>
        <taxon>Bacteria</taxon>
        <taxon>Bacillati</taxon>
        <taxon>Actinomycetota</taxon>
        <taxon>Actinomycetes</taxon>
        <taxon>Streptosporangiales</taxon>
        <taxon>Streptosporangiaceae</taxon>
        <taxon>Streptosporangium</taxon>
    </lineage>
</organism>
<dbReference type="Proteomes" id="UP001595698">
    <property type="component" value="Unassembled WGS sequence"/>
</dbReference>
<reference evidence="2" key="1">
    <citation type="journal article" date="2019" name="Int. J. Syst. Evol. Microbiol.">
        <title>The Global Catalogue of Microorganisms (GCM) 10K type strain sequencing project: providing services to taxonomists for standard genome sequencing and annotation.</title>
        <authorList>
            <consortium name="The Broad Institute Genomics Platform"/>
            <consortium name="The Broad Institute Genome Sequencing Center for Infectious Disease"/>
            <person name="Wu L."/>
            <person name="Ma J."/>
        </authorList>
    </citation>
    <scope>NUCLEOTIDE SEQUENCE [LARGE SCALE GENOMIC DNA]</scope>
    <source>
        <strain evidence="2">TBRC 7912</strain>
    </source>
</reference>
<evidence type="ECO:0000313" key="2">
    <source>
        <dbReference type="Proteomes" id="UP001595698"/>
    </source>
</evidence>
<protein>
    <recommendedName>
        <fullName evidence="3">Htaa domain-containing protein</fullName>
    </recommendedName>
</protein>